<dbReference type="PANTHER" id="PTHR12701">
    <property type="entry name" value="BCR-ASSOCIATED PROTEIN, BAP"/>
    <property type="match status" value="1"/>
</dbReference>
<keyword evidence="3 5" id="KW-1133">Transmembrane helix</keyword>
<dbReference type="VEuPathDB" id="MicrosporidiaDB:NAPIS_ORF02021"/>
<keyword evidence="4 5" id="KW-0472">Membrane</keyword>
<keyword evidence="5" id="KW-0931">ER-Golgi transport</keyword>
<evidence type="ECO:0000256" key="3">
    <source>
        <dbReference type="ARBA" id="ARBA00022989"/>
    </source>
</evidence>
<comment type="similarity">
    <text evidence="5">Belongs to the BCAP29/BCAP31 family.</text>
</comment>
<dbReference type="GO" id="GO:0006886">
    <property type="term" value="P:intracellular protein transport"/>
    <property type="evidence" value="ECO:0007669"/>
    <property type="project" value="UniProtKB-UniRule"/>
</dbReference>
<feature type="transmembrane region" description="Helical" evidence="5">
    <location>
        <begin position="95"/>
        <end position="116"/>
    </location>
</feature>
<dbReference type="OrthoDB" id="435607at2759"/>
<keyword evidence="2 5" id="KW-0812">Transmembrane</keyword>
<dbReference type="Pfam" id="PF05529">
    <property type="entry name" value="Bap31"/>
    <property type="match status" value="1"/>
</dbReference>
<dbReference type="InterPro" id="IPR040463">
    <property type="entry name" value="BAP29/BAP31_N"/>
</dbReference>
<feature type="transmembrane region" description="Helical" evidence="5">
    <location>
        <begin position="45"/>
        <end position="66"/>
    </location>
</feature>
<evidence type="ECO:0000313" key="8">
    <source>
        <dbReference type="EMBL" id="EQB60417.1"/>
    </source>
</evidence>
<comment type="function">
    <text evidence="5">May play a role in anterograde transport of membrane proteins from the endoplasmic reticulum to the Golgi.</text>
</comment>
<accession>T0KYJ5</accession>
<name>T0KYJ5_9MICR</name>
<evidence type="ECO:0000256" key="4">
    <source>
        <dbReference type="ARBA" id="ARBA00023136"/>
    </source>
</evidence>
<evidence type="ECO:0000256" key="6">
    <source>
        <dbReference type="SAM" id="Coils"/>
    </source>
</evidence>
<dbReference type="GO" id="GO:0005789">
    <property type="term" value="C:endoplasmic reticulum membrane"/>
    <property type="evidence" value="ECO:0007669"/>
    <property type="project" value="UniProtKB-SubCell"/>
</dbReference>
<dbReference type="InterPro" id="IPR008417">
    <property type="entry name" value="BAP29/BAP31"/>
</dbReference>
<dbReference type="AlphaFoldDB" id="T0KYJ5"/>
<keyword evidence="5" id="KW-0653">Protein transport</keyword>
<evidence type="ECO:0000259" key="7">
    <source>
        <dbReference type="Pfam" id="PF05529"/>
    </source>
</evidence>
<evidence type="ECO:0000313" key="9">
    <source>
        <dbReference type="Proteomes" id="UP000053780"/>
    </source>
</evidence>
<dbReference type="GO" id="GO:0006888">
    <property type="term" value="P:endoplasmic reticulum to Golgi vesicle-mediated transport"/>
    <property type="evidence" value="ECO:0007669"/>
    <property type="project" value="UniProtKB-UniRule"/>
</dbReference>
<dbReference type="PANTHER" id="PTHR12701:SF20">
    <property type="entry name" value="ENDOPLASMIC RETICULUM TRANSMEMBRANE PROTEIN"/>
    <property type="match status" value="1"/>
</dbReference>
<evidence type="ECO:0000256" key="1">
    <source>
        <dbReference type="ARBA" id="ARBA00004141"/>
    </source>
</evidence>
<dbReference type="EMBL" id="KE647289">
    <property type="protein sequence ID" value="EQB60417.1"/>
    <property type="molecule type" value="Genomic_DNA"/>
</dbReference>
<feature type="coiled-coil region" evidence="6">
    <location>
        <begin position="139"/>
        <end position="204"/>
    </location>
</feature>
<organism evidence="8 9">
    <name type="scientific">Vairimorpha apis BRL 01</name>
    <dbReference type="NCBI Taxonomy" id="1037528"/>
    <lineage>
        <taxon>Eukaryota</taxon>
        <taxon>Fungi</taxon>
        <taxon>Fungi incertae sedis</taxon>
        <taxon>Microsporidia</taxon>
        <taxon>Nosematidae</taxon>
        <taxon>Vairimorpha</taxon>
    </lineage>
</organism>
<evidence type="ECO:0000256" key="5">
    <source>
        <dbReference type="RuleBase" id="RU367026"/>
    </source>
</evidence>
<keyword evidence="9" id="KW-1185">Reference proteome</keyword>
<sequence length="207" mass="24293">MGITTKLVQSILYTEISLLSLLLSPAPKNIKKSILNFTTLKIFKPILHILYVIYAMIFLMFIDSVLKLTNLNSNLPNFKSISFNHNEIYHTERNFYLSGFSLYIAIIFKIFGRILINLYKEQDAIHFLKKQLNNGQSFVSTVINESGDKENEINDLKQEIKKLNKVVEGYLVVIKQYENNKDEYLRLLDKYNQLSERMRRETKKISE</sequence>
<feature type="domain" description="BAP29/BAP31 transmembrane" evidence="7">
    <location>
        <begin position="1"/>
        <end position="124"/>
    </location>
</feature>
<gene>
    <name evidence="8" type="ORF">NAPIS_ORF02021</name>
</gene>
<reference evidence="8 9" key="1">
    <citation type="journal article" date="2013" name="BMC Genomics">
        <title>Genome sequencing and comparative genomics of honey bee microsporidia, Nosema apis reveal novel insights into host-parasite interactions.</title>
        <authorList>
            <person name="Chen Yp."/>
            <person name="Pettis J.S."/>
            <person name="Zhao Y."/>
            <person name="Liu X."/>
            <person name="Tallon L.J."/>
            <person name="Sadzewicz L.D."/>
            <person name="Li R."/>
            <person name="Zheng H."/>
            <person name="Huang S."/>
            <person name="Zhang X."/>
            <person name="Hamilton M.C."/>
            <person name="Pernal S.F."/>
            <person name="Melathopoulos A.P."/>
            <person name="Yan X."/>
            <person name="Evans J.D."/>
        </authorList>
    </citation>
    <scope>NUCLEOTIDE SEQUENCE [LARGE SCALE GENOMIC DNA]</scope>
    <source>
        <strain evidence="8 9">BRL 01</strain>
    </source>
</reference>
<keyword evidence="5" id="KW-0813">Transport</keyword>
<comment type="caution">
    <text evidence="5">Lacks conserved residue(s) required for the propagation of feature annotation.</text>
</comment>
<dbReference type="Proteomes" id="UP000053780">
    <property type="component" value="Unassembled WGS sequence"/>
</dbReference>
<protein>
    <recommendedName>
        <fullName evidence="5">Endoplasmic reticulum transmembrane protein</fullName>
    </recommendedName>
</protein>
<dbReference type="GO" id="GO:0070973">
    <property type="term" value="P:protein localization to endoplasmic reticulum exit site"/>
    <property type="evidence" value="ECO:0007669"/>
    <property type="project" value="UniProtKB-UniRule"/>
</dbReference>
<proteinExistence type="inferred from homology"/>
<keyword evidence="6" id="KW-0175">Coiled coil</keyword>
<keyword evidence="5" id="KW-0256">Endoplasmic reticulum</keyword>
<evidence type="ECO:0000256" key="2">
    <source>
        <dbReference type="ARBA" id="ARBA00022692"/>
    </source>
</evidence>
<comment type="subcellular location">
    <subcellularLocation>
        <location evidence="5">Endoplasmic reticulum membrane</location>
        <topology evidence="5">Multi-pass membrane protein</topology>
    </subcellularLocation>
    <subcellularLocation>
        <location evidence="1">Membrane</location>
        <topology evidence="1">Multi-pass membrane protein</topology>
    </subcellularLocation>
</comment>
<dbReference type="HOGENOM" id="CLU_120104_0_0_1"/>